<evidence type="ECO:0000256" key="1">
    <source>
        <dbReference type="ARBA" id="ARBA00008361"/>
    </source>
</evidence>
<dbReference type="Pfam" id="PF06859">
    <property type="entry name" value="Bin3"/>
    <property type="match status" value="1"/>
</dbReference>
<dbReference type="AlphaFoldDB" id="A0A1V6NEQ8"/>
<dbReference type="Proteomes" id="UP000191408">
    <property type="component" value="Unassembled WGS sequence"/>
</dbReference>
<dbReference type="SUPFAM" id="SSF53335">
    <property type="entry name" value="S-adenosyl-L-methionine-dependent methyltransferases"/>
    <property type="match status" value="1"/>
</dbReference>
<dbReference type="PANTHER" id="PTHR12315:SF0">
    <property type="entry name" value="7SK SNRNA METHYLPHOSPHATE CAPPING ENZYME"/>
    <property type="match status" value="1"/>
</dbReference>
<evidence type="ECO:0000259" key="8">
    <source>
        <dbReference type="PROSITE" id="PS51515"/>
    </source>
</evidence>
<evidence type="ECO:0000256" key="7">
    <source>
        <dbReference type="SAM" id="MobiDB-lite"/>
    </source>
</evidence>
<evidence type="ECO:0000256" key="6">
    <source>
        <dbReference type="RuleBase" id="RU367087"/>
    </source>
</evidence>
<protein>
    <recommendedName>
        <fullName evidence="6">RNA methyltransferase</fullName>
        <ecNumber evidence="6">2.1.1.-</ecNumber>
    </recommendedName>
</protein>
<evidence type="ECO:0000313" key="9">
    <source>
        <dbReference type="EMBL" id="OQD63208.1"/>
    </source>
</evidence>
<feature type="region of interest" description="Disordered" evidence="7">
    <location>
        <begin position="343"/>
        <end position="380"/>
    </location>
</feature>
<keyword evidence="4 5" id="KW-0949">S-adenosyl-L-methionine</keyword>
<name>A0A1V6NEQ8_PENPO</name>
<dbReference type="PANTHER" id="PTHR12315">
    <property type="entry name" value="BICOID-INTERACTING PROTEIN RELATED"/>
    <property type="match status" value="1"/>
</dbReference>
<keyword evidence="3 6" id="KW-0808">Transferase</keyword>
<reference evidence="10" key="1">
    <citation type="journal article" date="2017" name="Nat. Microbiol.">
        <title>Global analysis of biosynthetic gene clusters reveals vast potential of secondary metabolite production in Penicillium species.</title>
        <authorList>
            <person name="Nielsen J.C."/>
            <person name="Grijseels S."/>
            <person name="Prigent S."/>
            <person name="Ji B."/>
            <person name="Dainat J."/>
            <person name="Nielsen K.F."/>
            <person name="Frisvad J.C."/>
            <person name="Workman M."/>
            <person name="Nielsen J."/>
        </authorList>
    </citation>
    <scope>NUCLEOTIDE SEQUENCE [LARGE SCALE GENOMIC DNA]</scope>
    <source>
        <strain evidence="10">IBT 4502</strain>
    </source>
</reference>
<dbReference type="InterPro" id="IPR010675">
    <property type="entry name" value="Bin3_C"/>
</dbReference>
<evidence type="ECO:0000256" key="2">
    <source>
        <dbReference type="ARBA" id="ARBA00022603"/>
    </source>
</evidence>
<dbReference type="InterPro" id="IPR024160">
    <property type="entry name" value="BIN3_SAM-bd_dom"/>
</dbReference>
<evidence type="ECO:0000256" key="3">
    <source>
        <dbReference type="ARBA" id="ARBA00022679"/>
    </source>
</evidence>
<dbReference type="GO" id="GO:0032259">
    <property type="term" value="P:methylation"/>
    <property type="evidence" value="ECO:0007669"/>
    <property type="project" value="UniProtKB-KW"/>
</dbReference>
<comment type="similarity">
    <text evidence="1 6">Belongs to the methyltransferase superfamily.</text>
</comment>
<dbReference type="CDD" id="cd02440">
    <property type="entry name" value="AdoMet_MTases"/>
    <property type="match status" value="1"/>
</dbReference>
<sequence length="396" mass="43858">MAEACHPNPPAATELSKAERFKATHLAARHGNYHQYYAKFRAPTVPDERLSILPSDILRNARVIDLGCNAGKLTNEAIAHCGAAAAVGVDIDPWLVEQAKAAYPDGPCTFEHFDFVDASAYTGTAMGKFDVVLLLSVTKWIHLNNGDSGMLTLFAHIHSILNEGGYLVVEPQPMSNYARASKKNKELRETYKTIQIRPPFEDELKAQGFERILQVERDEEGPPTKTCPSDPPDNADEEPLTSSMDTVPWEPEYRDLVVGLTTQLLQPTTARLNRHLCNPEFFANSVLRAAPDEIPPSVQPDPHLQTAISSSSALVNDLETLFQGKRGSSTVYLTRSQNIRGFHLSAGPSRVPTPHPGASRTLAKEEESLQEEKDREKNERNLIMEKLEYIDINIGP</sequence>
<dbReference type="GO" id="GO:0008171">
    <property type="term" value="F:O-methyltransferase activity"/>
    <property type="evidence" value="ECO:0007669"/>
    <property type="project" value="UniProtKB-UniRule"/>
</dbReference>
<organism evidence="9 10">
    <name type="scientific">Penicillium polonicum</name>
    <dbReference type="NCBI Taxonomy" id="60169"/>
    <lineage>
        <taxon>Eukaryota</taxon>
        <taxon>Fungi</taxon>
        <taxon>Dikarya</taxon>
        <taxon>Ascomycota</taxon>
        <taxon>Pezizomycotina</taxon>
        <taxon>Eurotiomycetes</taxon>
        <taxon>Eurotiomycetidae</taxon>
        <taxon>Eurotiales</taxon>
        <taxon>Aspergillaceae</taxon>
        <taxon>Penicillium</taxon>
    </lineage>
</organism>
<dbReference type="OrthoDB" id="540004at2759"/>
<evidence type="ECO:0000313" key="10">
    <source>
        <dbReference type="Proteomes" id="UP000191408"/>
    </source>
</evidence>
<accession>A0A1V6NEQ8</accession>
<dbReference type="EC" id="2.1.1.-" evidence="6"/>
<feature type="region of interest" description="Disordered" evidence="7">
    <location>
        <begin position="215"/>
        <end position="246"/>
    </location>
</feature>
<dbReference type="InterPro" id="IPR029063">
    <property type="entry name" value="SAM-dependent_MTases_sf"/>
</dbReference>
<keyword evidence="2 6" id="KW-0489">Methyltransferase</keyword>
<comment type="caution">
    <text evidence="9">The sequence shown here is derived from an EMBL/GenBank/DDBJ whole genome shotgun (WGS) entry which is preliminary data.</text>
</comment>
<gene>
    <name evidence="9" type="ORF">PENPOL_c010G06995</name>
</gene>
<keyword evidence="10" id="KW-1185">Reference proteome</keyword>
<dbReference type="STRING" id="60169.A0A1V6NEQ8"/>
<feature type="compositionally biased region" description="Basic and acidic residues" evidence="7">
    <location>
        <begin position="362"/>
        <end position="380"/>
    </location>
</feature>
<evidence type="ECO:0000256" key="4">
    <source>
        <dbReference type="ARBA" id="ARBA00022691"/>
    </source>
</evidence>
<dbReference type="Gene3D" id="3.40.50.150">
    <property type="entry name" value="Vaccinia Virus protein VP39"/>
    <property type="match status" value="1"/>
</dbReference>
<dbReference type="EMBL" id="MDYM01000010">
    <property type="protein sequence ID" value="OQD63208.1"/>
    <property type="molecule type" value="Genomic_DNA"/>
</dbReference>
<proteinExistence type="inferred from homology"/>
<dbReference type="GO" id="GO:0008173">
    <property type="term" value="F:RNA methyltransferase activity"/>
    <property type="evidence" value="ECO:0007669"/>
    <property type="project" value="UniProtKB-UniRule"/>
</dbReference>
<feature type="domain" description="Bin3-type SAM" evidence="8">
    <location>
        <begin position="1"/>
        <end position="244"/>
    </location>
</feature>
<dbReference type="InterPro" id="IPR039772">
    <property type="entry name" value="Bin3-like"/>
</dbReference>
<dbReference type="PROSITE" id="PS51515">
    <property type="entry name" value="BIN3_SAM"/>
    <property type="match status" value="1"/>
</dbReference>
<evidence type="ECO:0000256" key="5">
    <source>
        <dbReference type="PROSITE-ProRule" id="PRU00848"/>
    </source>
</evidence>